<dbReference type="PANTHER" id="PTHR10334">
    <property type="entry name" value="CYSTEINE-RICH SECRETORY PROTEIN-RELATED"/>
    <property type="match status" value="1"/>
</dbReference>
<comment type="caution">
    <text evidence="3">The sequence shown here is derived from an EMBL/GenBank/DDBJ whole genome shotgun (WGS) entry which is preliminary data.</text>
</comment>
<dbReference type="SMR" id="A0A5N5FC35"/>
<dbReference type="SUPFAM" id="SSF55797">
    <property type="entry name" value="PR-1-like"/>
    <property type="match status" value="1"/>
</dbReference>
<sequence length="160" mass="18203">MAFNVKLILGFFTIAIIMTHVAAILPKEEIDGFIREHNIARAEVGNEPLKWNETIAEYAQAYADKRIEDCQMEHSMGPYGENLASGDGMTGAAATKYWVTEREFYDYQQNKCVRDECGHYLGVIWGKTTYVGCGISKCKNGQNYVICNYDPSYQDDERPY</sequence>
<dbReference type="SMART" id="SM00198">
    <property type="entry name" value="SCP"/>
    <property type="match status" value="1"/>
</dbReference>
<dbReference type="EMBL" id="SMOL01000714">
    <property type="protein sequence ID" value="KAB2600669.1"/>
    <property type="molecule type" value="Genomic_DNA"/>
</dbReference>
<dbReference type="AlphaFoldDB" id="A0A5N5FC35"/>
<feature type="signal peptide" evidence="1">
    <location>
        <begin position="1"/>
        <end position="23"/>
    </location>
</feature>
<dbReference type="PRINTS" id="PR00837">
    <property type="entry name" value="V5TPXLIKE"/>
</dbReference>
<protein>
    <submittedName>
        <fullName evidence="3">Basic form of pathogenesis-related protein 1-like</fullName>
    </submittedName>
</protein>
<name>A0A5N5FC35_9ROSA</name>
<dbReference type="InterPro" id="IPR014044">
    <property type="entry name" value="CAP_dom"/>
</dbReference>
<gene>
    <name evidence="3" type="ORF">D8674_038400</name>
</gene>
<dbReference type="OrthoDB" id="1136243at2759"/>
<evidence type="ECO:0000313" key="4">
    <source>
        <dbReference type="Proteomes" id="UP000327157"/>
    </source>
</evidence>
<dbReference type="FunFam" id="3.40.33.10:FF:000004">
    <property type="entry name" value="CAP, cysteine-rich secretory protein, antigen 5"/>
    <property type="match status" value="1"/>
</dbReference>
<proteinExistence type="predicted"/>
<organism evidence="3 4">
    <name type="scientific">Pyrus ussuriensis x Pyrus communis</name>
    <dbReference type="NCBI Taxonomy" id="2448454"/>
    <lineage>
        <taxon>Eukaryota</taxon>
        <taxon>Viridiplantae</taxon>
        <taxon>Streptophyta</taxon>
        <taxon>Embryophyta</taxon>
        <taxon>Tracheophyta</taxon>
        <taxon>Spermatophyta</taxon>
        <taxon>Magnoliopsida</taxon>
        <taxon>eudicotyledons</taxon>
        <taxon>Gunneridae</taxon>
        <taxon>Pentapetalae</taxon>
        <taxon>rosids</taxon>
        <taxon>fabids</taxon>
        <taxon>Rosales</taxon>
        <taxon>Rosaceae</taxon>
        <taxon>Amygdaloideae</taxon>
        <taxon>Maleae</taxon>
        <taxon>Pyrus</taxon>
    </lineage>
</organism>
<evidence type="ECO:0000259" key="2">
    <source>
        <dbReference type="SMART" id="SM00198"/>
    </source>
</evidence>
<feature type="chain" id="PRO_5024433896" evidence="1">
    <location>
        <begin position="24"/>
        <end position="160"/>
    </location>
</feature>
<dbReference type="InterPro" id="IPR035940">
    <property type="entry name" value="CAP_sf"/>
</dbReference>
<evidence type="ECO:0000256" key="1">
    <source>
        <dbReference type="SAM" id="SignalP"/>
    </source>
</evidence>
<dbReference type="InterPro" id="IPR001283">
    <property type="entry name" value="CRISP-related"/>
</dbReference>
<keyword evidence="1" id="KW-0732">Signal</keyword>
<keyword evidence="4" id="KW-1185">Reference proteome</keyword>
<dbReference type="Gene3D" id="3.40.33.10">
    <property type="entry name" value="CAP"/>
    <property type="match status" value="1"/>
</dbReference>
<evidence type="ECO:0000313" key="3">
    <source>
        <dbReference type="EMBL" id="KAB2600669.1"/>
    </source>
</evidence>
<dbReference type="Pfam" id="PF00188">
    <property type="entry name" value="CAP"/>
    <property type="match status" value="1"/>
</dbReference>
<feature type="domain" description="SCP" evidence="2">
    <location>
        <begin position="28"/>
        <end position="155"/>
    </location>
</feature>
<dbReference type="Proteomes" id="UP000327157">
    <property type="component" value="Unassembled WGS sequence"/>
</dbReference>
<accession>A0A5N5FC35</accession>
<reference evidence="3 4" key="1">
    <citation type="submission" date="2019-09" db="EMBL/GenBank/DDBJ databases">
        <authorList>
            <person name="Ou C."/>
        </authorList>
    </citation>
    <scope>NUCLEOTIDE SEQUENCE [LARGE SCALE GENOMIC DNA]</scope>
    <source>
        <strain evidence="3">S2</strain>
        <tissue evidence="3">Leaf</tissue>
    </source>
</reference>
<reference evidence="3 4" key="2">
    <citation type="submission" date="2019-11" db="EMBL/GenBank/DDBJ databases">
        <title>A de novo genome assembly of a pear dwarfing rootstock.</title>
        <authorList>
            <person name="Wang F."/>
            <person name="Wang J."/>
            <person name="Li S."/>
            <person name="Zhang Y."/>
            <person name="Fang M."/>
            <person name="Ma L."/>
            <person name="Zhao Y."/>
            <person name="Jiang S."/>
        </authorList>
    </citation>
    <scope>NUCLEOTIDE SEQUENCE [LARGE SCALE GENOMIC DNA]</scope>
    <source>
        <strain evidence="3">S2</strain>
        <tissue evidence="3">Leaf</tissue>
    </source>
</reference>
<dbReference type="CDD" id="cd05381">
    <property type="entry name" value="CAP_PR-1"/>
    <property type="match status" value="1"/>
</dbReference>